<dbReference type="PATRIC" id="fig|1267766.3.peg.1323"/>
<dbReference type="GO" id="GO:0003677">
    <property type="term" value="F:DNA binding"/>
    <property type="evidence" value="ECO:0007669"/>
    <property type="project" value="InterPro"/>
</dbReference>
<dbReference type="InterPro" id="IPR008921">
    <property type="entry name" value="DNA_pol3_clamp-load_cplx_C"/>
</dbReference>
<dbReference type="KEGG" id="aay:WYH_01314"/>
<dbReference type="SMART" id="SM00382">
    <property type="entry name" value="AAA"/>
    <property type="match status" value="1"/>
</dbReference>
<dbReference type="GO" id="GO:0005524">
    <property type="term" value="F:ATP binding"/>
    <property type="evidence" value="ECO:0007669"/>
    <property type="project" value="UniProtKB-KW"/>
</dbReference>
<evidence type="ECO:0000256" key="2">
    <source>
        <dbReference type="ARBA" id="ARBA00008959"/>
    </source>
</evidence>
<dbReference type="GO" id="GO:0008047">
    <property type="term" value="F:enzyme activator activity"/>
    <property type="evidence" value="ECO:0007669"/>
    <property type="project" value="TreeGrafter"/>
</dbReference>
<sequence length="439" mass="47878">MADLFADEIPDTPTEQEPAADAPLADRLRPQSLEDVIGQEHLTGPEGAIGRMVGAGRLSSMVLWGPPGTGKTSIARLLAAAVGMRYVAVSAVFSGVADLKKAFAEAEKAKSAGQRTLLFVDEIHRFNRAQQDGFLPYVERGTVTLVGATTENPSFELNAALLSRAQVLILHRLDAAALGKLLDRAEELEGPLPLTPAAREALIASADGDGRFLLNQAETLYSAGLTEKLDPARLGQFLQRRVAVYDKDREGHYNLISALHKAMRGSDPQASLYYLARMITAGEEPLYVLRRITRFACEDIGLADPQALTQCIAAKEAYQFLGSPEGELAIVQACLYCATAPKSNAAYKAQKAAWRSAKETGSLMPPQNILNAPTKLMKDIGYGKNYAYDHDAEEGFSGADYWPAEMGPQTYYAPVERGFERQVKERIAYWNRLRAERNG</sequence>
<dbReference type="Gene3D" id="1.20.272.10">
    <property type="match status" value="1"/>
</dbReference>
<feature type="region of interest" description="Disordered" evidence="7">
    <location>
        <begin position="1"/>
        <end position="23"/>
    </location>
</feature>
<evidence type="ECO:0000256" key="6">
    <source>
        <dbReference type="ARBA" id="ARBA00022840"/>
    </source>
</evidence>
<proteinExistence type="inferred from homology"/>
<dbReference type="PANTHER" id="PTHR13779">
    <property type="entry name" value="WERNER HELICASE-INTERACTING PROTEIN 1 FAMILY MEMBER"/>
    <property type="match status" value="1"/>
</dbReference>
<comment type="similarity">
    <text evidence="2">Belongs to the AAA ATPase family. RarA/MGS1/WRNIP1 subfamily.</text>
</comment>
<dbReference type="SUPFAM" id="SSF48019">
    <property type="entry name" value="post-AAA+ oligomerization domain-like"/>
    <property type="match status" value="1"/>
</dbReference>
<dbReference type="CDD" id="cd18139">
    <property type="entry name" value="HLD_clamp_RarA"/>
    <property type="match status" value="1"/>
</dbReference>
<dbReference type="SUPFAM" id="SSF52540">
    <property type="entry name" value="P-loop containing nucleoside triphosphate hydrolases"/>
    <property type="match status" value="1"/>
</dbReference>
<dbReference type="FunFam" id="3.40.50.300:FF:000137">
    <property type="entry name" value="Replication-associated recombination protein A"/>
    <property type="match status" value="1"/>
</dbReference>
<dbReference type="InterPro" id="IPR021886">
    <property type="entry name" value="MgsA_C"/>
</dbReference>
<name>A0A0F7KSV8_9SPHN</name>
<dbReference type="GO" id="GO:0017116">
    <property type="term" value="F:single-stranded DNA helicase activity"/>
    <property type="evidence" value="ECO:0007669"/>
    <property type="project" value="TreeGrafter"/>
</dbReference>
<evidence type="ECO:0000313" key="9">
    <source>
        <dbReference type="Proteomes" id="UP000034392"/>
    </source>
</evidence>
<keyword evidence="4" id="KW-0235">DNA replication</keyword>
<dbReference type="GO" id="GO:0016887">
    <property type="term" value="F:ATP hydrolysis activity"/>
    <property type="evidence" value="ECO:0007669"/>
    <property type="project" value="InterPro"/>
</dbReference>
<dbReference type="RefSeq" id="WP_046903189.1">
    <property type="nucleotide sequence ID" value="NZ_CP011452.2"/>
</dbReference>
<evidence type="ECO:0000313" key="8">
    <source>
        <dbReference type="EMBL" id="AKH42357.1"/>
    </source>
</evidence>
<dbReference type="CDD" id="cd00009">
    <property type="entry name" value="AAA"/>
    <property type="match status" value="1"/>
</dbReference>
<keyword evidence="6" id="KW-0067">ATP-binding</keyword>
<dbReference type="InterPro" id="IPR027417">
    <property type="entry name" value="P-loop_NTPase"/>
</dbReference>
<dbReference type="InterPro" id="IPR032423">
    <property type="entry name" value="AAA_assoc_2"/>
</dbReference>
<protein>
    <recommendedName>
        <fullName evidence="3">Replication-associated recombination protein A</fullName>
    </recommendedName>
</protein>
<comment type="function">
    <text evidence="1">DNA-dependent ATPase that plays important roles in cellular responses to stalled DNA replication processes.</text>
</comment>
<evidence type="ECO:0000256" key="3">
    <source>
        <dbReference type="ARBA" id="ARBA00020776"/>
    </source>
</evidence>
<dbReference type="InterPro" id="IPR003959">
    <property type="entry name" value="ATPase_AAA_core"/>
</dbReference>
<keyword evidence="9" id="KW-1185">Reference proteome</keyword>
<accession>A0A0F7KSV8</accession>
<dbReference type="Pfam" id="PF16193">
    <property type="entry name" value="AAA_assoc_2"/>
    <property type="match status" value="1"/>
</dbReference>
<dbReference type="GO" id="GO:0000731">
    <property type="term" value="P:DNA synthesis involved in DNA repair"/>
    <property type="evidence" value="ECO:0007669"/>
    <property type="project" value="TreeGrafter"/>
</dbReference>
<feature type="compositionally biased region" description="Acidic residues" evidence="7">
    <location>
        <begin position="1"/>
        <end position="10"/>
    </location>
</feature>
<dbReference type="PANTHER" id="PTHR13779:SF7">
    <property type="entry name" value="ATPASE WRNIP1"/>
    <property type="match status" value="1"/>
</dbReference>
<dbReference type="STRING" id="1267766.WYH_01314"/>
<dbReference type="Pfam" id="PF12002">
    <property type="entry name" value="MgsA_C"/>
    <property type="match status" value="1"/>
</dbReference>
<dbReference type="Gene3D" id="3.40.50.300">
    <property type="entry name" value="P-loop containing nucleotide triphosphate hydrolases"/>
    <property type="match status" value="1"/>
</dbReference>
<evidence type="ECO:0000256" key="1">
    <source>
        <dbReference type="ARBA" id="ARBA00002393"/>
    </source>
</evidence>
<dbReference type="OrthoDB" id="9778364at2"/>
<dbReference type="GO" id="GO:0006261">
    <property type="term" value="P:DNA-templated DNA replication"/>
    <property type="evidence" value="ECO:0007669"/>
    <property type="project" value="TreeGrafter"/>
</dbReference>
<dbReference type="InterPro" id="IPR003593">
    <property type="entry name" value="AAA+_ATPase"/>
</dbReference>
<organism evidence="8 9">
    <name type="scientific">Croceibacterium atlanticum</name>
    <dbReference type="NCBI Taxonomy" id="1267766"/>
    <lineage>
        <taxon>Bacteria</taxon>
        <taxon>Pseudomonadati</taxon>
        <taxon>Pseudomonadota</taxon>
        <taxon>Alphaproteobacteria</taxon>
        <taxon>Sphingomonadales</taxon>
        <taxon>Erythrobacteraceae</taxon>
        <taxon>Croceibacterium</taxon>
    </lineage>
</organism>
<keyword evidence="5" id="KW-0547">Nucleotide-binding</keyword>
<dbReference type="FunFam" id="1.20.272.10:FF:000001">
    <property type="entry name" value="Putative AAA family ATPase"/>
    <property type="match status" value="1"/>
</dbReference>
<dbReference type="AlphaFoldDB" id="A0A0F7KSV8"/>
<evidence type="ECO:0000256" key="4">
    <source>
        <dbReference type="ARBA" id="ARBA00022705"/>
    </source>
</evidence>
<evidence type="ECO:0000256" key="5">
    <source>
        <dbReference type="ARBA" id="ARBA00022741"/>
    </source>
</evidence>
<dbReference type="Proteomes" id="UP000034392">
    <property type="component" value="Chromosome"/>
</dbReference>
<dbReference type="Gene3D" id="1.10.3710.10">
    <property type="entry name" value="DNA polymerase III clamp loader subunits, C-terminal domain"/>
    <property type="match status" value="1"/>
</dbReference>
<evidence type="ECO:0000256" key="7">
    <source>
        <dbReference type="SAM" id="MobiDB-lite"/>
    </source>
</evidence>
<gene>
    <name evidence="8" type="primary">rarA</name>
    <name evidence="8" type="ORF">WYH_01314</name>
</gene>
<dbReference type="Pfam" id="PF00004">
    <property type="entry name" value="AAA"/>
    <property type="match status" value="1"/>
</dbReference>
<reference evidence="8" key="1">
    <citation type="submission" date="2015-05" db="EMBL/GenBank/DDBJ databases">
        <title>The complete genome of Altererythrobacter atlanticus strain 26DY36.</title>
        <authorList>
            <person name="Wu Y.-H."/>
            <person name="Cheng H."/>
            <person name="Wu X.-W."/>
        </authorList>
    </citation>
    <scope>NUCLEOTIDE SEQUENCE [LARGE SCALE GENOMIC DNA]</scope>
    <source>
        <strain evidence="8">26DY36</strain>
    </source>
</reference>
<dbReference type="EMBL" id="CP011452">
    <property type="protein sequence ID" value="AKH42357.1"/>
    <property type="molecule type" value="Genomic_DNA"/>
</dbReference>
<dbReference type="InterPro" id="IPR051314">
    <property type="entry name" value="AAA_ATPase_RarA/MGS1/WRNIP1"/>
</dbReference>